<reference evidence="3 4" key="1">
    <citation type="submission" date="2018-09" db="EMBL/GenBank/DDBJ databases">
        <title>Discovery and Ecogenomic Context for Candidatus Cryosericales, a Global Caldiserica Order Active in Thawing Permafrost.</title>
        <authorList>
            <person name="Martinez M.A."/>
            <person name="Woodcroft B.J."/>
            <person name="Ignacio Espinoza J.C."/>
            <person name="Zayed A."/>
            <person name="Singleton C.M."/>
            <person name="Boyd J."/>
            <person name="Li Y.-F."/>
            <person name="Purvine S."/>
            <person name="Maughan H."/>
            <person name="Hodgkins S.B."/>
            <person name="Anderson D."/>
            <person name="Sederholm M."/>
            <person name="Temperton B."/>
            <person name="Saleska S.R."/>
            <person name="Tyson G.W."/>
            <person name="Rich V.I."/>
        </authorList>
    </citation>
    <scope>NUCLEOTIDE SEQUENCE [LARGE SCALE GENOMIC DNA]</scope>
    <source>
        <strain evidence="1 3">SMC2</strain>
        <strain evidence="2 4">SMC3</strain>
    </source>
</reference>
<evidence type="ECO:0000313" key="1">
    <source>
        <dbReference type="EMBL" id="RIE11489.1"/>
    </source>
</evidence>
<evidence type="ECO:0000313" key="2">
    <source>
        <dbReference type="EMBL" id="RIE12105.1"/>
    </source>
</evidence>
<accession>A0A398DAJ8</accession>
<name>A0A398DAJ8_9BACT</name>
<dbReference type="RefSeq" id="WP_119089960.1">
    <property type="nucleotide sequence ID" value="NZ_QXIW01000031.1"/>
</dbReference>
<dbReference type="EMBL" id="QXIW01000031">
    <property type="protein sequence ID" value="RIE12105.1"/>
    <property type="molecule type" value="Genomic_DNA"/>
</dbReference>
<dbReference type="Proteomes" id="UP000265724">
    <property type="component" value="Unassembled WGS sequence"/>
</dbReference>
<dbReference type="PROSITE" id="PS51257">
    <property type="entry name" value="PROKAR_LIPOPROTEIN"/>
    <property type="match status" value="1"/>
</dbReference>
<gene>
    <name evidence="1" type="ORF">SMC2_08785</name>
    <name evidence="2" type="ORF">SMC3_06845</name>
</gene>
<evidence type="ECO:0000313" key="3">
    <source>
        <dbReference type="Proteomes" id="UP000265724"/>
    </source>
</evidence>
<sequence length="210" mass="22584">MKTLTSRSFSIIATFMSILLAVVLMAVGCAPTRDQLPTKDQLLGRIMSADNYSVEFLRGEITKLQGDMGILTASTGYMTPLTRSQLAGSIAGRFETMANIGIAAMPLNEKDLGFDSVDSKEIQAARLMTDVCLACSEAPHEPIASVQDIAGRVSQKGTLTPQDSTYLQNLSLNLKKASDLIGRYVTETDSSARTVIVEQVAEVCTQLKGQ</sequence>
<organism evidence="2 4">
    <name type="scientific">Candidatus Cryosericum hinesii</name>
    <dbReference type="NCBI Taxonomy" id="2290915"/>
    <lineage>
        <taxon>Bacteria</taxon>
        <taxon>Pseudomonadati</taxon>
        <taxon>Caldisericota/Cryosericota group</taxon>
        <taxon>Candidatus Cryosericota</taxon>
        <taxon>Candidatus Cryosericia</taxon>
        <taxon>Candidatus Cryosericales</taxon>
        <taxon>Candidatus Cryosericaceae</taxon>
        <taxon>Candidatus Cryosericum</taxon>
    </lineage>
</organism>
<proteinExistence type="predicted"/>
<dbReference type="AlphaFoldDB" id="A0A398DAJ8"/>
<comment type="caution">
    <text evidence="2">The sequence shown here is derived from an EMBL/GenBank/DDBJ whole genome shotgun (WGS) entry which is preliminary data.</text>
</comment>
<evidence type="ECO:0000313" key="4">
    <source>
        <dbReference type="Proteomes" id="UP000266042"/>
    </source>
</evidence>
<dbReference type="Proteomes" id="UP000266042">
    <property type="component" value="Unassembled WGS sequence"/>
</dbReference>
<protein>
    <submittedName>
        <fullName evidence="2">Uncharacterized protein</fullName>
    </submittedName>
</protein>
<dbReference type="EMBL" id="QXIX01000061">
    <property type="protein sequence ID" value="RIE11489.1"/>
    <property type="molecule type" value="Genomic_DNA"/>
</dbReference>
<keyword evidence="3" id="KW-1185">Reference proteome</keyword>